<dbReference type="Proteomes" id="UP000244925">
    <property type="component" value="Unassembled WGS sequence"/>
</dbReference>
<feature type="signal peptide" evidence="1">
    <location>
        <begin position="1"/>
        <end position="24"/>
    </location>
</feature>
<dbReference type="PROSITE" id="PS51257">
    <property type="entry name" value="PROKAR_LIPOPROTEIN"/>
    <property type="match status" value="1"/>
</dbReference>
<name>A0A2V1J031_9BACT</name>
<evidence type="ECO:0000256" key="1">
    <source>
        <dbReference type="SAM" id="SignalP"/>
    </source>
</evidence>
<dbReference type="AlphaFoldDB" id="A0A2V1J031"/>
<keyword evidence="1" id="KW-0732">Signal</keyword>
<organism evidence="2 3">
    <name type="scientific">Paramuribaculum intestinale</name>
    <dbReference type="NCBI Taxonomy" id="2094151"/>
    <lineage>
        <taxon>Bacteria</taxon>
        <taxon>Pseudomonadati</taxon>
        <taxon>Bacteroidota</taxon>
        <taxon>Bacteroidia</taxon>
        <taxon>Bacteroidales</taxon>
        <taxon>Muribaculaceae</taxon>
        <taxon>Paramuribaculum</taxon>
    </lineage>
</organism>
<dbReference type="GeneID" id="93423883"/>
<protein>
    <recommendedName>
        <fullName evidence="4">Lipoprotein</fullName>
    </recommendedName>
</protein>
<feature type="chain" id="PRO_5015988865" description="Lipoprotein" evidence="1">
    <location>
        <begin position="25"/>
        <end position="168"/>
    </location>
</feature>
<evidence type="ECO:0008006" key="4">
    <source>
        <dbReference type="Google" id="ProtNLM"/>
    </source>
</evidence>
<reference evidence="3" key="1">
    <citation type="submission" date="2018-02" db="EMBL/GenBank/DDBJ databases">
        <authorList>
            <person name="Clavel T."/>
            <person name="Strowig T."/>
        </authorList>
    </citation>
    <scope>NUCLEOTIDE SEQUENCE [LARGE SCALE GENOMIC DNA]</scope>
    <source>
        <strain evidence="3">DSM 100764</strain>
    </source>
</reference>
<accession>A0A2V1J031</accession>
<evidence type="ECO:0000313" key="2">
    <source>
        <dbReference type="EMBL" id="PWB08014.1"/>
    </source>
</evidence>
<gene>
    <name evidence="2" type="ORF">C5O25_05310</name>
</gene>
<dbReference type="RefSeq" id="WP_107035698.1">
    <property type="nucleotide sequence ID" value="NZ_CAOPYG010000014.1"/>
</dbReference>
<sequence length="168" mass="18307">MYMIKRILLFMAVTGLLFLGVSCAQEQEKQCREITDAISNQDFDKVTNLCDKLYKKLPDCSVKTLGDLTLSYITLAFVGATTGNQTATEQSMRRAVDCYDAAMKKDPVEAGALWEKMSAESGSLGQPINPSNIVETFRQTLGEFDAQQAAMNAKSAGADVAPADSFVR</sequence>
<evidence type="ECO:0000313" key="3">
    <source>
        <dbReference type="Proteomes" id="UP000244925"/>
    </source>
</evidence>
<proteinExistence type="predicted"/>
<comment type="caution">
    <text evidence="2">The sequence shown here is derived from an EMBL/GenBank/DDBJ whole genome shotgun (WGS) entry which is preliminary data.</text>
</comment>
<keyword evidence="3" id="KW-1185">Reference proteome</keyword>
<dbReference type="EMBL" id="PUBV01000008">
    <property type="protein sequence ID" value="PWB08014.1"/>
    <property type="molecule type" value="Genomic_DNA"/>
</dbReference>